<evidence type="ECO:0000313" key="3">
    <source>
        <dbReference type="Proteomes" id="UP000590442"/>
    </source>
</evidence>
<feature type="transmembrane region" description="Helical" evidence="1">
    <location>
        <begin position="6"/>
        <end position="27"/>
    </location>
</feature>
<keyword evidence="1" id="KW-0812">Transmembrane</keyword>
<sequence length="41" mass="4791">MFGYPGINYTGLVLLLGYLITNFNVDFKQMKENSKRMKVVF</sequence>
<organism evidence="2 3">
    <name type="scientific">Saonia flava</name>
    <dbReference type="NCBI Taxonomy" id="523696"/>
    <lineage>
        <taxon>Bacteria</taxon>
        <taxon>Pseudomonadati</taxon>
        <taxon>Bacteroidota</taxon>
        <taxon>Flavobacteriia</taxon>
        <taxon>Flavobacteriales</taxon>
        <taxon>Flavobacteriaceae</taxon>
        <taxon>Saonia</taxon>
    </lineage>
</organism>
<keyword evidence="3" id="KW-1185">Reference proteome</keyword>
<protein>
    <submittedName>
        <fullName evidence="2">Uncharacterized protein</fullName>
    </submittedName>
</protein>
<proteinExistence type="predicted"/>
<name>A0A846QQ42_9FLAO</name>
<keyword evidence="1" id="KW-0472">Membrane</keyword>
<evidence type="ECO:0000256" key="1">
    <source>
        <dbReference type="SAM" id="Phobius"/>
    </source>
</evidence>
<reference evidence="2 3" key="1">
    <citation type="submission" date="2020-03" db="EMBL/GenBank/DDBJ databases">
        <title>Genomic Encyclopedia of Type Strains, Phase IV (KMG-IV): sequencing the most valuable type-strain genomes for metagenomic binning, comparative biology and taxonomic classification.</title>
        <authorList>
            <person name="Goeker M."/>
        </authorList>
    </citation>
    <scope>NUCLEOTIDE SEQUENCE [LARGE SCALE GENOMIC DNA]</scope>
    <source>
        <strain evidence="2 3">DSM 29762</strain>
    </source>
</reference>
<gene>
    <name evidence="2" type="ORF">GGR42_000673</name>
</gene>
<comment type="caution">
    <text evidence="2">The sequence shown here is derived from an EMBL/GenBank/DDBJ whole genome shotgun (WGS) entry which is preliminary data.</text>
</comment>
<evidence type="ECO:0000313" key="2">
    <source>
        <dbReference type="EMBL" id="NJB70211.1"/>
    </source>
</evidence>
<dbReference type="Proteomes" id="UP000590442">
    <property type="component" value="Unassembled WGS sequence"/>
</dbReference>
<dbReference type="EMBL" id="JAATJJ010000001">
    <property type="protein sequence ID" value="NJB70211.1"/>
    <property type="molecule type" value="Genomic_DNA"/>
</dbReference>
<dbReference type="AlphaFoldDB" id="A0A846QQ42"/>
<accession>A0A846QQ42</accession>
<keyword evidence="1" id="KW-1133">Transmembrane helix</keyword>